<proteinExistence type="predicted"/>
<evidence type="ECO:0000313" key="2">
    <source>
        <dbReference type="EMBL" id="EOB02206.1"/>
    </source>
</evidence>
<protein>
    <submittedName>
        <fullName evidence="2">Uncharacterized protein</fullName>
    </submittedName>
</protein>
<dbReference type="AlphaFoldDB" id="R0JX96"/>
<sequence length="590" mass="63869">MGKMLAGLRAYFGTLPMLGKHVNIFLLHALLLLASPPGLFSPRVILQQLFSSSLKPGSSVIQTFTVKMVAPSQASECDFGRWMKYTRLTSAAHKYDVQEHSALWDPPEGLPALAVPTTLPLALSLLRAMIWQKNGHVQQLPASVALVHSGIPLTDPSYGEIKQLPAPRSLEPARNSATECLQFVYKAKPLPEHPTPFHGQGATSAPRIADTIPGSPQPAFTLHPAVCMARATQSNWGQNAPKREKPRTSLEVKRRRRGDNRGTPATLVPPEVLTPARRNEFSCLPAPAEHHSSASQNTCPQFSKPAASDAFSLFCCLEVLVTLDLDNGAGQVLLYSGPRMDSDMGQLSEARGHPLSGTKPDGVTDSMVNAMKGVSRASPSLFHYASVSHTAQIHTEILRTAGSQFSHHEMPNPPEHVKQTLCSLHAALVETQNGSNTLFFICCLLSETTFQDKQVERKCSKATMPRCDLRYRNVTLGGGRDEIFTTLFFHPCNWANTPGQVTAHLVKCAEGRGHDARGISLTMQGGNAPSPTPCASQLSCFSSRPRALLGLGERVASSKITTQGPDPAFFSHPNIPAKTMGVLGVREMPK</sequence>
<reference evidence="3" key="1">
    <citation type="journal article" date="2013" name="Nat. Genet.">
        <title>The duck genome and transcriptome provide insight into an avian influenza virus reservoir species.</title>
        <authorList>
            <person name="Huang Y."/>
            <person name="Li Y."/>
            <person name="Burt D.W."/>
            <person name="Chen H."/>
            <person name="Zhang Y."/>
            <person name="Qian W."/>
            <person name="Kim H."/>
            <person name="Gan S."/>
            <person name="Zhao Y."/>
            <person name="Li J."/>
            <person name="Yi K."/>
            <person name="Feng H."/>
            <person name="Zhu P."/>
            <person name="Li B."/>
            <person name="Liu Q."/>
            <person name="Fairley S."/>
            <person name="Magor K.E."/>
            <person name="Du Z."/>
            <person name="Hu X."/>
            <person name="Goodman L."/>
            <person name="Tafer H."/>
            <person name="Vignal A."/>
            <person name="Lee T."/>
            <person name="Kim K.W."/>
            <person name="Sheng Z."/>
            <person name="An Y."/>
            <person name="Searle S."/>
            <person name="Herrero J."/>
            <person name="Groenen M.A."/>
            <person name="Crooijmans R.P."/>
            <person name="Faraut T."/>
            <person name="Cai Q."/>
            <person name="Webster R.G."/>
            <person name="Aldridge J.R."/>
            <person name="Warren W.C."/>
            <person name="Bartschat S."/>
            <person name="Kehr S."/>
            <person name="Marz M."/>
            <person name="Stadler P.F."/>
            <person name="Smith J."/>
            <person name="Kraus R.H."/>
            <person name="Zhao Y."/>
            <person name="Ren L."/>
            <person name="Fei J."/>
            <person name="Morisson M."/>
            <person name="Kaiser P."/>
            <person name="Griffin D.K."/>
            <person name="Rao M."/>
            <person name="Pitel F."/>
            <person name="Wang J."/>
            <person name="Li N."/>
        </authorList>
    </citation>
    <scope>NUCLEOTIDE SEQUENCE [LARGE SCALE GENOMIC DNA]</scope>
</reference>
<dbReference type="EMBL" id="KB742984">
    <property type="protein sequence ID" value="EOB02206.1"/>
    <property type="molecule type" value="Genomic_DNA"/>
</dbReference>
<name>R0JX96_ANAPL</name>
<feature type="region of interest" description="Disordered" evidence="1">
    <location>
        <begin position="233"/>
        <end position="269"/>
    </location>
</feature>
<gene>
    <name evidence="2" type="ORF">Anapl_05376</name>
</gene>
<evidence type="ECO:0000313" key="3">
    <source>
        <dbReference type="Proteomes" id="UP000296049"/>
    </source>
</evidence>
<keyword evidence="3" id="KW-1185">Reference proteome</keyword>
<accession>R0JX96</accession>
<dbReference type="Proteomes" id="UP000296049">
    <property type="component" value="Unassembled WGS sequence"/>
</dbReference>
<organism evidence="2 3">
    <name type="scientific">Anas platyrhynchos</name>
    <name type="common">Mallard</name>
    <name type="synonym">Anas boschas</name>
    <dbReference type="NCBI Taxonomy" id="8839"/>
    <lineage>
        <taxon>Eukaryota</taxon>
        <taxon>Metazoa</taxon>
        <taxon>Chordata</taxon>
        <taxon>Craniata</taxon>
        <taxon>Vertebrata</taxon>
        <taxon>Euteleostomi</taxon>
        <taxon>Archelosauria</taxon>
        <taxon>Archosauria</taxon>
        <taxon>Dinosauria</taxon>
        <taxon>Saurischia</taxon>
        <taxon>Theropoda</taxon>
        <taxon>Coelurosauria</taxon>
        <taxon>Aves</taxon>
        <taxon>Neognathae</taxon>
        <taxon>Galloanserae</taxon>
        <taxon>Anseriformes</taxon>
        <taxon>Anatidae</taxon>
        <taxon>Anatinae</taxon>
        <taxon>Anas</taxon>
    </lineage>
</organism>
<feature type="compositionally biased region" description="Basic and acidic residues" evidence="1">
    <location>
        <begin position="241"/>
        <end position="252"/>
    </location>
</feature>
<evidence type="ECO:0000256" key="1">
    <source>
        <dbReference type="SAM" id="MobiDB-lite"/>
    </source>
</evidence>